<name>A0A9X1ZSH0_9FLAO</name>
<evidence type="ECO:0000259" key="8">
    <source>
        <dbReference type="Pfam" id="PF25963"/>
    </source>
</evidence>
<dbReference type="RefSeq" id="WP_249599919.1">
    <property type="nucleotide sequence ID" value="NZ_JAKHSK010000001.1"/>
</dbReference>
<accession>A0A9X1ZSH0</accession>
<feature type="coiled-coil region" evidence="5">
    <location>
        <begin position="169"/>
        <end position="203"/>
    </location>
</feature>
<comment type="caution">
    <text evidence="9">The sequence shown here is derived from an EMBL/GenBank/DDBJ whole genome shotgun (WGS) entry which is preliminary data.</text>
</comment>
<dbReference type="PANTHER" id="PTHR30386">
    <property type="entry name" value="MEMBRANE FUSION SUBUNIT OF EMRAB-TOLC MULTIDRUG EFFLUX PUMP"/>
    <property type="match status" value="1"/>
</dbReference>
<dbReference type="GO" id="GO:0055085">
    <property type="term" value="P:transmembrane transport"/>
    <property type="evidence" value="ECO:0007669"/>
    <property type="project" value="InterPro"/>
</dbReference>
<dbReference type="EMBL" id="JAKHSK010000001">
    <property type="protein sequence ID" value="MCL6216935.1"/>
    <property type="molecule type" value="Genomic_DNA"/>
</dbReference>
<evidence type="ECO:0000256" key="4">
    <source>
        <dbReference type="ARBA" id="ARBA00023136"/>
    </source>
</evidence>
<dbReference type="PANTHER" id="PTHR30386:SF26">
    <property type="entry name" value="TRANSPORT PROTEIN COMB"/>
    <property type="match status" value="1"/>
</dbReference>
<dbReference type="Gene3D" id="1.10.287.470">
    <property type="entry name" value="Helix hairpin bin"/>
    <property type="match status" value="1"/>
</dbReference>
<evidence type="ECO:0000256" key="2">
    <source>
        <dbReference type="ARBA" id="ARBA00022692"/>
    </source>
</evidence>
<keyword evidence="4 6" id="KW-0472">Membrane</keyword>
<dbReference type="InterPro" id="IPR050739">
    <property type="entry name" value="MFP"/>
</dbReference>
<feature type="coiled-coil region" evidence="5">
    <location>
        <begin position="82"/>
        <end position="144"/>
    </location>
</feature>
<feature type="domain" description="p-hydroxybenzoic acid efflux pump subunit AaeA-like beta-barrel" evidence="8">
    <location>
        <begin position="251"/>
        <end position="340"/>
    </location>
</feature>
<sequence length="347" mass="38655">MKANKNYWNIIIKTTAILVVVVAVIYGIKYFIFASQYEDTNDAHVESYINPVSARAGGYIKEVLFEEHQFVKKGDTLVILDNREYLAKKEIAEAALEAAKANLVVLNAGIRSARTGTLVNKNQIATAEANLWKQKQDIERYERLLQDEAVTRSDYERIKTQYDVAENSYKASNNSLKTSMEKISELESKRELLEADIHRSKANLSLAEINLSYTVITSPYTGYTGRKNILEGQQVQPGQPLVSIVNEKSKWVIANFKETQVAGMHMGQAVEVELDAFPDKVFKGEIAAIAAATGSEFSLLPSDNSTGNFVKIIKRVPVKIVFTEKDISQVKSGMNATVSVDMSTQNK</sequence>
<dbReference type="SUPFAM" id="SSF111369">
    <property type="entry name" value="HlyD-like secretion proteins"/>
    <property type="match status" value="2"/>
</dbReference>
<dbReference type="InterPro" id="IPR058634">
    <property type="entry name" value="AaeA-lik-b-barrel"/>
</dbReference>
<gene>
    <name evidence="9" type="ORF">L1967_01395</name>
</gene>
<feature type="domain" description="Multidrug resistance protein MdtA-like barrel-sandwich hybrid" evidence="7">
    <location>
        <begin position="52"/>
        <end position="245"/>
    </location>
</feature>
<comment type="subcellular location">
    <subcellularLocation>
        <location evidence="1">Membrane</location>
        <topology evidence="1">Single-pass membrane protein</topology>
    </subcellularLocation>
</comment>
<evidence type="ECO:0000256" key="5">
    <source>
        <dbReference type="SAM" id="Coils"/>
    </source>
</evidence>
<evidence type="ECO:0000313" key="10">
    <source>
        <dbReference type="Proteomes" id="UP001139521"/>
    </source>
</evidence>
<dbReference type="Gene3D" id="2.40.30.170">
    <property type="match status" value="1"/>
</dbReference>
<dbReference type="Gene3D" id="2.40.50.100">
    <property type="match status" value="1"/>
</dbReference>
<feature type="transmembrane region" description="Helical" evidence="6">
    <location>
        <begin position="7"/>
        <end position="28"/>
    </location>
</feature>
<reference evidence="9" key="1">
    <citation type="submission" date="2022-01" db="EMBL/GenBank/DDBJ databases">
        <title>Genome sequencing of Zunongwangia sp. M21534 genome.</title>
        <authorList>
            <person name="Chen Y."/>
            <person name="Dong C."/>
            <person name="Shao Z."/>
        </authorList>
    </citation>
    <scope>NUCLEOTIDE SEQUENCE</scope>
    <source>
        <strain evidence="9">MCCC M21534</strain>
    </source>
</reference>
<dbReference type="AlphaFoldDB" id="A0A9X1ZSH0"/>
<keyword evidence="5" id="KW-0175">Coiled coil</keyword>
<proteinExistence type="predicted"/>
<evidence type="ECO:0000256" key="1">
    <source>
        <dbReference type="ARBA" id="ARBA00004167"/>
    </source>
</evidence>
<protein>
    <submittedName>
        <fullName evidence="9">HlyD family secretion protein</fullName>
    </submittedName>
</protein>
<keyword evidence="3 6" id="KW-1133">Transmembrane helix</keyword>
<dbReference type="InterPro" id="IPR058625">
    <property type="entry name" value="MdtA-like_BSH"/>
</dbReference>
<evidence type="ECO:0000256" key="3">
    <source>
        <dbReference type="ARBA" id="ARBA00022989"/>
    </source>
</evidence>
<dbReference type="PRINTS" id="PR01490">
    <property type="entry name" value="RTXTOXIND"/>
</dbReference>
<dbReference type="GO" id="GO:0016020">
    <property type="term" value="C:membrane"/>
    <property type="evidence" value="ECO:0007669"/>
    <property type="project" value="UniProtKB-SubCell"/>
</dbReference>
<evidence type="ECO:0000256" key="6">
    <source>
        <dbReference type="SAM" id="Phobius"/>
    </source>
</evidence>
<evidence type="ECO:0000259" key="7">
    <source>
        <dbReference type="Pfam" id="PF25917"/>
    </source>
</evidence>
<dbReference type="Pfam" id="PF25963">
    <property type="entry name" value="Beta-barrel_AAEA"/>
    <property type="match status" value="1"/>
</dbReference>
<keyword evidence="2 6" id="KW-0812">Transmembrane</keyword>
<dbReference type="Proteomes" id="UP001139521">
    <property type="component" value="Unassembled WGS sequence"/>
</dbReference>
<evidence type="ECO:0000313" key="9">
    <source>
        <dbReference type="EMBL" id="MCL6216935.1"/>
    </source>
</evidence>
<keyword evidence="10" id="KW-1185">Reference proteome</keyword>
<dbReference type="Pfam" id="PF25917">
    <property type="entry name" value="BSH_RND"/>
    <property type="match status" value="1"/>
</dbReference>
<organism evidence="9 10">
    <name type="scientific">Zunongwangia pacifica</name>
    <dbReference type="NCBI Taxonomy" id="2911062"/>
    <lineage>
        <taxon>Bacteria</taxon>
        <taxon>Pseudomonadati</taxon>
        <taxon>Bacteroidota</taxon>
        <taxon>Flavobacteriia</taxon>
        <taxon>Flavobacteriales</taxon>
        <taxon>Flavobacteriaceae</taxon>
        <taxon>Zunongwangia</taxon>
    </lineage>
</organism>